<dbReference type="EMBL" id="AFEU01000003">
    <property type="protein sequence ID" value="EIJ78080.1"/>
    <property type="molecule type" value="Genomic_DNA"/>
</dbReference>
<evidence type="ECO:0000313" key="1">
    <source>
        <dbReference type="EMBL" id="EIJ78080.1"/>
    </source>
</evidence>
<proteinExistence type="predicted"/>
<comment type="caution">
    <text evidence="1">The sequence shown here is derived from an EMBL/GenBank/DDBJ whole genome shotgun (WGS) entry which is preliminary data.</text>
</comment>
<gene>
    <name evidence="1" type="ORF">PB1_10989</name>
</gene>
<protein>
    <submittedName>
        <fullName evidence="1">Uncharacterized protein</fullName>
    </submittedName>
</protein>
<dbReference type="Proteomes" id="UP000010523">
    <property type="component" value="Unassembled WGS sequence"/>
</dbReference>
<accession>I3DV09</accession>
<name>I3DV09_BACMT</name>
<keyword evidence="2" id="KW-1185">Reference proteome</keyword>
<sequence>MIKFMSLNKMFAVIGRTPTQHIKQTLKNILYIVFAGGSQTLRFFLINKVIFGKESS</sequence>
<evidence type="ECO:0000313" key="2">
    <source>
        <dbReference type="Proteomes" id="UP000010523"/>
    </source>
</evidence>
<reference evidence="1 2" key="1">
    <citation type="journal article" date="2012" name="Appl. Environ. Microbiol.">
        <title>Genome Sequence of Thermotolerant Bacillus methanolicus: Features and Regulation Related to Methylotrophy and Production of L-Lysine and L-Glutamate from Methanol.</title>
        <authorList>
            <person name="Heggeset T.M."/>
            <person name="Krog A."/>
            <person name="Balzer S."/>
            <person name="Wentzel A."/>
            <person name="Ellingsen T.E."/>
            <person name="Brautaset T."/>
        </authorList>
    </citation>
    <scope>NUCLEOTIDE SEQUENCE [LARGE SCALE GENOMIC DNA]</scope>
    <source>
        <strain evidence="1 2">PB1</strain>
    </source>
</reference>
<dbReference type="AlphaFoldDB" id="I3DV09"/>
<dbReference type="PATRIC" id="fig|997296.3.peg.2309"/>
<organism evidence="1 2">
    <name type="scientific">Bacillus methanolicus PB1</name>
    <dbReference type="NCBI Taxonomy" id="997296"/>
    <lineage>
        <taxon>Bacteria</taxon>
        <taxon>Bacillati</taxon>
        <taxon>Bacillota</taxon>
        <taxon>Bacilli</taxon>
        <taxon>Bacillales</taxon>
        <taxon>Bacillaceae</taxon>
        <taxon>Bacillus</taxon>
    </lineage>
</organism>